<sequence length="344" mass="37856">MKRMDSFSASVILLLACVLKVGCETNAQPAKNNSTIPSETINTMLQRSMRDSYRRPDLPIFGEEDIKTRISNHNTRNRTRDDDVIRHDHQVPIQTATKKSSSKKSSSSATSSSRSSKKSSKREGTILFPTHRPTSLPTTTQPTMTPATALPTSSSVPTTSSMPTISPSEIHSPTDQPTRVIPTRDPTPGPTPRGTTSAPTAEPPGFPIEASTYSLNFFFDNTSGNIETTDEDFVQLGEVTQLYFDDYFDRKYGSTFIISFKEALTQVVGFSALSLPIETFFFTTVIFSETSIFYPPLSEVEREIEKAFITFGSNFEYLMAVRGLPTSNAFQTVSSVSWVGFGGG</sequence>
<name>A0AAD2CLT5_9STRA</name>
<keyword evidence="4" id="KW-1185">Reference proteome</keyword>
<feature type="signal peptide" evidence="2">
    <location>
        <begin position="1"/>
        <end position="23"/>
    </location>
</feature>
<evidence type="ECO:0008006" key="5">
    <source>
        <dbReference type="Google" id="ProtNLM"/>
    </source>
</evidence>
<keyword evidence="2" id="KW-0732">Signal</keyword>
<evidence type="ECO:0000256" key="2">
    <source>
        <dbReference type="SAM" id="SignalP"/>
    </source>
</evidence>
<feature type="chain" id="PRO_5041981622" description="Subtilisin" evidence="2">
    <location>
        <begin position="24"/>
        <end position="344"/>
    </location>
</feature>
<evidence type="ECO:0000256" key="1">
    <source>
        <dbReference type="SAM" id="MobiDB-lite"/>
    </source>
</evidence>
<organism evidence="3 4">
    <name type="scientific">Cylindrotheca closterium</name>
    <dbReference type="NCBI Taxonomy" id="2856"/>
    <lineage>
        <taxon>Eukaryota</taxon>
        <taxon>Sar</taxon>
        <taxon>Stramenopiles</taxon>
        <taxon>Ochrophyta</taxon>
        <taxon>Bacillariophyta</taxon>
        <taxon>Bacillariophyceae</taxon>
        <taxon>Bacillariophycidae</taxon>
        <taxon>Bacillariales</taxon>
        <taxon>Bacillariaceae</taxon>
        <taxon>Cylindrotheca</taxon>
    </lineage>
</organism>
<gene>
    <name evidence="3" type="ORF">CYCCA115_LOCUS5402</name>
</gene>
<accession>A0AAD2CLT5</accession>
<dbReference type="EMBL" id="CAKOGP040000569">
    <property type="protein sequence ID" value="CAJ1936865.1"/>
    <property type="molecule type" value="Genomic_DNA"/>
</dbReference>
<feature type="compositionally biased region" description="Low complexity" evidence="1">
    <location>
        <begin position="133"/>
        <end position="168"/>
    </location>
</feature>
<evidence type="ECO:0000313" key="3">
    <source>
        <dbReference type="EMBL" id="CAJ1936865.1"/>
    </source>
</evidence>
<feature type="region of interest" description="Disordered" evidence="1">
    <location>
        <begin position="48"/>
        <end position="205"/>
    </location>
</feature>
<comment type="caution">
    <text evidence="3">The sequence shown here is derived from an EMBL/GenBank/DDBJ whole genome shotgun (WGS) entry which is preliminary data.</text>
</comment>
<proteinExistence type="predicted"/>
<feature type="compositionally biased region" description="Basic and acidic residues" evidence="1">
    <location>
        <begin position="78"/>
        <end position="90"/>
    </location>
</feature>
<evidence type="ECO:0000313" key="4">
    <source>
        <dbReference type="Proteomes" id="UP001295423"/>
    </source>
</evidence>
<dbReference type="Proteomes" id="UP001295423">
    <property type="component" value="Unassembled WGS sequence"/>
</dbReference>
<protein>
    <recommendedName>
        <fullName evidence="5">Subtilisin</fullName>
    </recommendedName>
</protein>
<reference evidence="3" key="1">
    <citation type="submission" date="2023-08" db="EMBL/GenBank/DDBJ databases">
        <authorList>
            <person name="Audoor S."/>
            <person name="Bilcke G."/>
        </authorList>
    </citation>
    <scope>NUCLEOTIDE SEQUENCE</scope>
</reference>
<dbReference type="AlphaFoldDB" id="A0AAD2CLT5"/>
<feature type="compositionally biased region" description="Basic and acidic residues" evidence="1">
    <location>
        <begin position="48"/>
        <end position="57"/>
    </location>
</feature>
<dbReference type="PROSITE" id="PS51257">
    <property type="entry name" value="PROKAR_LIPOPROTEIN"/>
    <property type="match status" value="1"/>
</dbReference>
<feature type="compositionally biased region" description="Low complexity" evidence="1">
    <location>
        <begin position="96"/>
        <end position="114"/>
    </location>
</feature>